<feature type="transmembrane region" description="Helical" evidence="7">
    <location>
        <begin position="18"/>
        <end position="38"/>
    </location>
</feature>
<protein>
    <submittedName>
        <fullName evidence="9">MFS transporter</fullName>
    </submittedName>
</protein>
<dbReference type="GO" id="GO:0022857">
    <property type="term" value="F:transmembrane transporter activity"/>
    <property type="evidence" value="ECO:0007669"/>
    <property type="project" value="InterPro"/>
</dbReference>
<feature type="transmembrane region" description="Helical" evidence="7">
    <location>
        <begin position="169"/>
        <end position="188"/>
    </location>
</feature>
<dbReference type="EMBL" id="DSYQ01000006">
    <property type="protein sequence ID" value="HGT70935.1"/>
    <property type="molecule type" value="Genomic_DNA"/>
</dbReference>
<evidence type="ECO:0000259" key="8">
    <source>
        <dbReference type="PROSITE" id="PS50850"/>
    </source>
</evidence>
<feature type="transmembrane region" description="Helical" evidence="7">
    <location>
        <begin position="141"/>
        <end position="163"/>
    </location>
</feature>
<feature type="transmembrane region" description="Helical" evidence="7">
    <location>
        <begin position="224"/>
        <end position="245"/>
    </location>
</feature>
<comment type="caution">
    <text evidence="9">The sequence shown here is derived from an EMBL/GenBank/DDBJ whole genome shotgun (WGS) entry which is preliminary data.</text>
</comment>
<dbReference type="InterPro" id="IPR036259">
    <property type="entry name" value="MFS_trans_sf"/>
</dbReference>
<keyword evidence="3" id="KW-1003">Cell membrane</keyword>
<evidence type="ECO:0000256" key="7">
    <source>
        <dbReference type="SAM" id="Phobius"/>
    </source>
</evidence>
<dbReference type="PANTHER" id="PTHR43266:SF2">
    <property type="entry name" value="MAJOR FACILITATOR SUPERFAMILY (MFS) PROFILE DOMAIN-CONTAINING PROTEIN"/>
    <property type="match status" value="1"/>
</dbReference>
<feature type="transmembrane region" description="Helical" evidence="7">
    <location>
        <begin position="80"/>
        <end position="97"/>
    </location>
</feature>
<dbReference type="GO" id="GO:0005886">
    <property type="term" value="C:plasma membrane"/>
    <property type="evidence" value="ECO:0007669"/>
    <property type="project" value="UniProtKB-SubCell"/>
</dbReference>
<evidence type="ECO:0000256" key="4">
    <source>
        <dbReference type="ARBA" id="ARBA00022692"/>
    </source>
</evidence>
<dbReference type="PROSITE" id="PS50850">
    <property type="entry name" value="MFS"/>
    <property type="match status" value="1"/>
</dbReference>
<reference evidence="9" key="1">
    <citation type="journal article" date="2020" name="mSystems">
        <title>Genome- and Community-Level Interaction Insights into Carbon Utilization and Element Cycling Functions of Hydrothermarchaeota in Hydrothermal Sediment.</title>
        <authorList>
            <person name="Zhou Z."/>
            <person name="Liu Y."/>
            <person name="Xu W."/>
            <person name="Pan J."/>
            <person name="Luo Z.H."/>
            <person name="Li M."/>
        </authorList>
    </citation>
    <scope>NUCLEOTIDE SEQUENCE [LARGE SCALE GENOMIC DNA]</scope>
    <source>
        <strain evidence="9">SpSt-579</strain>
    </source>
</reference>
<comment type="subcellular location">
    <subcellularLocation>
        <location evidence="1">Cell membrane</location>
        <topology evidence="1">Multi-pass membrane protein</topology>
    </subcellularLocation>
</comment>
<keyword evidence="4 7" id="KW-0812">Transmembrane</keyword>
<gene>
    <name evidence="9" type="ORF">ENT43_01610</name>
</gene>
<evidence type="ECO:0000256" key="1">
    <source>
        <dbReference type="ARBA" id="ARBA00004651"/>
    </source>
</evidence>
<evidence type="ECO:0000256" key="5">
    <source>
        <dbReference type="ARBA" id="ARBA00022989"/>
    </source>
</evidence>
<feature type="transmembrane region" description="Helical" evidence="7">
    <location>
        <begin position="333"/>
        <end position="357"/>
    </location>
</feature>
<name>A0A7C4R336_UNCC3</name>
<feature type="transmembrane region" description="Helical" evidence="7">
    <location>
        <begin position="257"/>
        <end position="279"/>
    </location>
</feature>
<feature type="transmembrane region" description="Helical" evidence="7">
    <location>
        <begin position="50"/>
        <end position="68"/>
    </location>
</feature>
<feature type="domain" description="Major facilitator superfamily (MFS) profile" evidence="8">
    <location>
        <begin position="223"/>
        <end position="434"/>
    </location>
</feature>
<keyword evidence="2" id="KW-0813">Transport</keyword>
<dbReference type="PRINTS" id="PR00173">
    <property type="entry name" value="EDTRNSPORT"/>
</dbReference>
<feature type="transmembrane region" description="Helical" evidence="7">
    <location>
        <begin position="400"/>
        <end position="419"/>
    </location>
</feature>
<accession>A0A7C4R336</accession>
<proteinExistence type="predicted"/>
<evidence type="ECO:0000313" key="9">
    <source>
        <dbReference type="EMBL" id="HGT70935.1"/>
    </source>
</evidence>
<dbReference type="PANTHER" id="PTHR43266">
    <property type="entry name" value="MACROLIDE-EFFLUX PROTEIN"/>
    <property type="match status" value="1"/>
</dbReference>
<dbReference type="InterPro" id="IPR020846">
    <property type="entry name" value="MFS_dom"/>
</dbReference>
<feature type="transmembrane region" description="Helical" evidence="7">
    <location>
        <begin position="291"/>
        <end position="313"/>
    </location>
</feature>
<evidence type="ECO:0000256" key="6">
    <source>
        <dbReference type="ARBA" id="ARBA00023136"/>
    </source>
</evidence>
<keyword evidence="5 7" id="KW-1133">Transmembrane helix</keyword>
<sequence>MFKYIIPQVLKNKDFLKLWFAQIFGQSANQLFNFLIILKVYEMTGSNTMVSLLIVCITMPSVLFGVYAGVFADRFSQKKIMYSVNLLRAFFVFSYAFLSFHLWYIYVIAFFTSSVMQFFLPAEAARIPSVVKKEEYLSANSLYVSTNYAAVILGYALVGFVQLMGSTEIQFTFISVLFFISALILLFLPPDSGNKVKVSFDKLFVGIKRDFLESWTLIKSSASIYMPFIYLVFIWVSFGVAYVVVPSLAKEILNIPIISVSHLVIIPAVFGTVMGGILVGRLCKKFKREKLINIGILLIGLDVLVVSIIPTVRSILINNGYYANLSVLIIKPIIIFILMFMVGVGVILVVSISQTLLQENIEENHRGRVFGFLYMCTNVLNFLPVIVVGILADILTIKTVIFMLSLFVISFSLVNFYLLHIRQLRVFKKSSLTE</sequence>
<dbReference type="CDD" id="cd06173">
    <property type="entry name" value="MFS_MefA_like"/>
    <property type="match status" value="1"/>
</dbReference>
<evidence type="ECO:0000256" key="3">
    <source>
        <dbReference type="ARBA" id="ARBA00022475"/>
    </source>
</evidence>
<dbReference type="Pfam" id="PF07690">
    <property type="entry name" value="MFS_1"/>
    <property type="match status" value="1"/>
</dbReference>
<dbReference type="AlphaFoldDB" id="A0A7C4R336"/>
<dbReference type="InterPro" id="IPR011701">
    <property type="entry name" value="MFS"/>
</dbReference>
<evidence type="ECO:0000256" key="2">
    <source>
        <dbReference type="ARBA" id="ARBA00022448"/>
    </source>
</evidence>
<organism evidence="9">
    <name type="scientific">candidate division CPR3 bacterium</name>
    <dbReference type="NCBI Taxonomy" id="2268181"/>
    <lineage>
        <taxon>Bacteria</taxon>
        <taxon>Bacteria division CPR3</taxon>
    </lineage>
</organism>
<feature type="transmembrane region" description="Helical" evidence="7">
    <location>
        <begin position="369"/>
        <end position="394"/>
    </location>
</feature>
<dbReference type="Gene3D" id="1.20.1250.20">
    <property type="entry name" value="MFS general substrate transporter like domains"/>
    <property type="match status" value="1"/>
</dbReference>
<dbReference type="SUPFAM" id="SSF103473">
    <property type="entry name" value="MFS general substrate transporter"/>
    <property type="match status" value="1"/>
</dbReference>
<keyword evidence="6 7" id="KW-0472">Membrane</keyword>